<dbReference type="SUPFAM" id="SSF52540">
    <property type="entry name" value="P-loop containing nucleoside triphosphate hydrolases"/>
    <property type="match status" value="1"/>
</dbReference>
<dbReference type="InterPro" id="IPR027417">
    <property type="entry name" value="P-loop_NTPase"/>
</dbReference>
<dbReference type="InterPro" id="IPR011527">
    <property type="entry name" value="ABC1_TM_dom"/>
</dbReference>
<evidence type="ECO:0000256" key="6">
    <source>
        <dbReference type="ARBA" id="ARBA00023136"/>
    </source>
</evidence>
<evidence type="ECO:0000313" key="11">
    <source>
        <dbReference type="EMBL" id="MDT0455328.1"/>
    </source>
</evidence>
<evidence type="ECO:0000256" key="8">
    <source>
        <dbReference type="SAM" id="Phobius"/>
    </source>
</evidence>
<evidence type="ECO:0000256" key="5">
    <source>
        <dbReference type="ARBA" id="ARBA00022989"/>
    </source>
</evidence>
<comment type="subcellular location">
    <subcellularLocation>
        <location evidence="1">Cell membrane</location>
        <topology evidence="1">Multi-pass membrane protein</topology>
    </subcellularLocation>
</comment>
<dbReference type="SMART" id="SM00382">
    <property type="entry name" value="AAA"/>
    <property type="match status" value="1"/>
</dbReference>
<feature type="transmembrane region" description="Helical" evidence="8">
    <location>
        <begin position="165"/>
        <end position="183"/>
    </location>
</feature>
<dbReference type="PANTHER" id="PTHR43394">
    <property type="entry name" value="ATP-DEPENDENT PERMEASE MDL1, MITOCHONDRIAL"/>
    <property type="match status" value="1"/>
</dbReference>
<feature type="region of interest" description="Disordered" evidence="7">
    <location>
        <begin position="346"/>
        <end position="379"/>
    </location>
</feature>
<dbReference type="PROSITE" id="PS50929">
    <property type="entry name" value="ABC_TM1F"/>
    <property type="match status" value="1"/>
</dbReference>
<feature type="transmembrane region" description="Helical" evidence="8">
    <location>
        <begin position="49"/>
        <end position="70"/>
    </location>
</feature>
<dbReference type="Proteomes" id="UP001180551">
    <property type="component" value="Unassembled WGS sequence"/>
</dbReference>
<dbReference type="Gene3D" id="3.40.50.300">
    <property type="entry name" value="P-loop containing nucleotide triphosphate hydrolases"/>
    <property type="match status" value="1"/>
</dbReference>
<protein>
    <submittedName>
        <fullName evidence="11">ABC transporter ATP-binding protein</fullName>
    </submittedName>
</protein>
<keyword evidence="6 8" id="KW-0472">Membrane</keyword>
<feature type="transmembrane region" description="Helical" evidence="8">
    <location>
        <begin position="267"/>
        <end position="289"/>
    </location>
</feature>
<dbReference type="RefSeq" id="WP_311622700.1">
    <property type="nucleotide sequence ID" value="NZ_JAVRFE010000005.1"/>
</dbReference>
<evidence type="ECO:0000313" key="12">
    <source>
        <dbReference type="Proteomes" id="UP001180551"/>
    </source>
</evidence>
<gene>
    <name evidence="11" type="ORF">RM550_06170</name>
</gene>
<dbReference type="InterPro" id="IPR003439">
    <property type="entry name" value="ABC_transporter-like_ATP-bd"/>
</dbReference>
<name>A0ABU2T2U7_9ACTN</name>
<dbReference type="EMBL" id="JAVRFE010000005">
    <property type="protein sequence ID" value="MDT0455328.1"/>
    <property type="molecule type" value="Genomic_DNA"/>
</dbReference>
<evidence type="ECO:0000256" key="3">
    <source>
        <dbReference type="ARBA" id="ARBA00022741"/>
    </source>
</evidence>
<feature type="domain" description="ABC transporter" evidence="9">
    <location>
        <begin position="384"/>
        <end position="627"/>
    </location>
</feature>
<keyword evidence="4 11" id="KW-0067">ATP-binding</keyword>
<accession>A0ABU2T2U7</accession>
<feature type="compositionally biased region" description="Pro residues" evidence="7">
    <location>
        <begin position="362"/>
        <end position="376"/>
    </location>
</feature>
<keyword evidence="12" id="KW-1185">Reference proteome</keyword>
<feature type="transmembrane region" description="Helical" evidence="8">
    <location>
        <begin position="189"/>
        <end position="208"/>
    </location>
</feature>
<comment type="caution">
    <text evidence="11">The sequence shown here is derived from an EMBL/GenBank/DDBJ whole genome shotgun (WGS) entry which is preliminary data.</text>
</comment>
<dbReference type="SUPFAM" id="SSF90123">
    <property type="entry name" value="ABC transporter transmembrane region"/>
    <property type="match status" value="1"/>
</dbReference>
<dbReference type="PROSITE" id="PS50893">
    <property type="entry name" value="ABC_TRANSPORTER_2"/>
    <property type="match status" value="1"/>
</dbReference>
<dbReference type="Pfam" id="PF00664">
    <property type="entry name" value="ABC_membrane"/>
    <property type="match status" value="1"/>
</dbReference>
<feature type="domain" description="ABC transmembrane type-1" evidence="10">
    <location>
        <begin position="51"/>
        <end position="332"/>
    </location>
</feature>
<keyword evidence="5 8" id="KW-1133">Transmembrane helix</keyword>
<reference evidence="11" key="1">
    <citation type="submission" date="2024-05" db="EMBL/GenBank/DDBJ databases">
        <title>30 novel species of actinomycetes from the DSMZ collection.</title>
        <authorList>
            <person name="Nouioui I."/>
        </authorList>
    </citation>
    <scope>NUCLEOTIDE SEQUENCE</scope>
    <source>
        <strain evidence="11">DSM 41527</strain>
    </source>
</reference>
<dbReference type="GO" id="GO:0005524">
    <property type="term" value="F:ATP binding"/>
    <property type="evidence" value="ECO:0007669"/>
    <property type="project" value="UniProtKB-KW"/>
</dbReference>
<sequence>MTKSPTPPGRAEDALPDLAARQDRAALPVADPATTRRAALRLIRRDGRAFALLLALNGLAAGAGLAGPWLLGRIVDTVREGGGVRTVDRLALVILVCAVAQLLLARYARSVGYRFGERTVARVREEYVERALALPAATVERAGTGDLTTRGTSDVAAVAEAVRDAAPEVFIATVQALFLLGAVVVLDPLLGACGLGVLCGLVAVRWYLRRARAAYLAEGAATSALAELLAATAAGARTVEALGLEERRTAAGERAVERCRRTRTRTLFLRSVLLPAVDASYVLPVAGVLLAGGALQGHGGISLGVVVSAALYLRQLSEPLETILFRVEQLQSSGAAFARVEGLGGASRSTAPATTALLPRPSGEPSPRPSPAPVAPAAPADDRIDVTAVRYAYAGGDDDGPHTAAPRDVLHGVDLTVRPGERLAVVGPSGAGKSTLGRLLAGIDAPRSGSVTVGGVPIAALEPEVLRRQVVLVTQEHHVFLGTVRDNLRIAAPGADDTALRAALAAVGADWAEELPAGLDTELGAGGHRLDGARSQQLALARVVLADPHTLILDEATALLDPRTARHTERALAAVLKGRTVIAIAHRLHTAHDADRVAVMEAGRLTELGTHDELVAANGAYAALWHSWHGRGASG</sequence>
<evidence type="ECO:0000256" key="4">
    <source>
        <dbReference type="ARBA" id="ARBA00022840"/>
    </source>
</evidence>
<evidence type="ECO:0000256" key="7">
    <source>
        <dbReference type="SAM" id="MobiDB-lite"/>
    </source>
</evidence>
<dbReference type="Pfam" id="PF00005">
    <property type="entry name" value="ABC_tran"/>
    <property type="match status" value="1"/>
</dbReference>
<evidence type="ECO:0000259" key="9">
    <source>
        <dbReference type="PROSITE" id="PS50893"/>
    </source>
</evidence>
<organism evidence="11 12">
    <name type="scientific">Streptomyces mooreae</name>
    <dbReference type="NCBI Taxonomy" id="3075523"/>
    <lineage>
        <taxon>Bacteria</taxon>
        <taxon>Bacillati</taxon>
        <taxon>Actinomycetota</taxon>
        <taxon>Actinomycetes</taxon>
        <taxon>Kitasatosporales</taxon>
        <taxon>Streptomycetaceae</taxon>
        <taxon>Streptomyces</taxon>
    </lineage>
</organism>
<dbReference type="InterPro" id="IPR036640">
    <property type="entry name" value="ABC1_TM_sf"/>
</dbReference>
<proteinExistence type="predicted"/>
<evidence type="ECO:0000256" key="1">
    <source>
        <dbReference type="ARBA" id="ARBA00004651"/>
    </source>
</evidence>
<dbReference type="CDD" id="cd07346">
    <property type="entry name" value="ABC_6TM_exporters"/>
    <property type="match status" value="1"/>
</dbReference>
<evidence type="ECO:0000259" key="10">
    <source>
        <dbReference type="PROSITE" id="PS50929"/>
    </source>
</evidence>
<keyword evidence="2 8" id="KW-0812">Transmembrane</keyword>
<keyword evidence="3" id="KW-0547">Nucleotide-binding</keyword>
<feature type="transmembrane region" description="Helical" evidence="8">
    <location>
        <begin position="90"/>
        <end position="108"/>
    </location>
</feature>
<dbReference type="Gene3D" id="1.20.1560.10">
    <property type="entry name" value="ABC transporter type 1, transmembrane domain"/>
    <property type="match status" value="1"/>
</dbReference>
<dbReference type="InterPro" id="IPR039421">
    <property type="entry name" value="Type_1_exporter"/>
</dbReference>
<evidence type="ECO:0000256" key="2">
    <source>
        <dbReference type="ARBA" id="ARBA00022692"/>
    </source>
</evidence>
<dbReference type="PANTHER" id="PTHR43394:SF1">
    <property type="entry name" value="ATP-BINDING CASSETTE SUB-FAMILY B MEMBER 10, MITOCHONDRIAL"/>
    <property type="match status" value="1"/>
</dbReference>
<dbReference type="InterPro" id="IPR003593">
    <property type="entry name" value="AAA+_ATPase"/>
</dbReference>